<dbReference type="Pfam" id="PF13181">
    <property type="entry name" value="TPR_8"/>
    <property type="match status" value="1"/>
</dbReference>
<dbReference type="InterPro" id="IPR019734">
    <property type="entry name" value="TPR_rpt"/>
</dbReference>
<organism evidence="3 4">
    <name type="scientific">Candidatus Infernicultor aquiphilus</name>
    <dbReference type="NCBI Taxonomy" id="1805029"/>
    <lineage>
        <taxon>Bacteria</taxon>
        <taxon>Pseudomonadati</taxon>
        <taxon>Atribacterota</taxon>
        <taxon>Candidatus Phoenicimicrobiia</taxon>
        <taxon>Candidatus Pheonicimicrobiales</taxon>
        <taxon>Candidatus Phoenicimicrobiaceae</taxon>
        <taxon>Candidatus Infernicultor</taxon>
    </lineage>
</organism>
<feature type="repeat" description="TPR" evidence="1">
    <location>
        <begin position="252"/>
        <end position="285"/>
    </location>
</feature>
<dbReference type="SMART" id="SM00028">
    <property type="entry name" value="TPR"/>
    <property type="match status" value="5"/>
</dbReference>
<dbReference type="Proteomes" id="UP000182763">
    <property type="component" value="Unassembled WGS sequence"/>
</dbReference>
<evidence type="ECO:0000256" key="2">
    <source>
        <dbReference type="SAM" id="Phobius"/>
    </source>
</evidence>
<dbReference type="InterPro" id="IPR011990">
    <property type="entry name" value="TPR-like_helical_dom_sf"/>
</dbReference>
<dbReference type="PROSITE" id="PS50005">
    <property type="entry name" value="TPR"/>
    <property type="match status" value="3"/>
</dbReference>
<dbReference type="Gene3D" id="1.25.40.10">
    <property type="entry name" value="Tetratricopeptide repeat domain"/>
    <property type="match status" value="3"/>
</dbReference>
<dbReference type="PANTHER" id="PTHR12558:SF13">
    <property type="entry name" value="CELL DIVISION CYCLE PROTEIN 27 HOMOLOG"/>
    <property type="match status" value="1"/>
</dbReference>
<dbReference type="SUPFAM" id="SSF48452">
    <property type="entry name" value="TPR-like"/>
    <property type="match status" value="1"/>
</dbReference>
<evidence type="ECO:0000313" key="3">
    <source>
        <dbReference type="EMBL" id="OIP68441.1"/>
    </source>
</evidence>
<evidence type="ECO:0000313" key="4">
    <source>
        <dbReference type="Proteomes" id="UP000182763"/>
    </source>
</evidence>
<keyword evidence="1" id="KW-0802">TPR repeat</keyword>
<name>A0A1J5G720_9BACT</name>
<dbReference type="PANTHER" id="PTHR12558">
    <property type="entry name" value="CELL DIVISION CYCLE 16,23,27"/>
    <property type="match status" value="1"/>
</dbReference>
<comment type="caution">
    <text evidence="3">The sequence shown here is derived from an EMBL/GenBank/DDBJ whole genome shotgun (WGS) entry which is preliminary data.</text>
</comment>
<evidence type="ECO:0000256" key="1">
    <source>
        <dbReference type="PROSITE-ProRule" id="PRU00339"/>
    </source>
</evidence>
<gene>
    <name evidence="3" type="ORF">AUK42_06295</name>
</gene>
<dbReference type="Pfam" id="PF00515">
    <property type="entry name" value="TPR_1"/>
    <property type="match status" value="1"/>
</dbReference>
<feature type="transmembrane region" description="Helical" evidence="2">
    <location>
        <begin position="52"/>
        <end position="70"/>
    </location>
</feature>
<accession>A0A1J5G720</accession>
<reference evidence="3 4" key="1">
    <citation type="journal article" date="2016" name="Environ. Microbiol.">
        <title>Genomic resolution of a cold subsurface aquifer community provides metabolic insights for novel microbes adapted to high CO concentrations.</title>
        <authorList>
            <person name="Probst A.J."/>
            <person name="Castelle C.J."/>
            <person name="Singh A."/>
            <person name="Brown C.T."/>
            <person name="Anantharaman K."/>
            <person name="Sharon I."/>
            <person name="Hug L.A."/>
            <person name="Burstein D."/>
            <person name="Emerson J.B."/>
            <person name="Thomas B.C."/>
            <person name="Banfield J.F."/>
        </authorList>
    </citation>
    <scope>NUCLEOTIDE SEQUENCE [LARGE SCALE GENOMIC DNA]</scope>
    <source>
        <strain evidence="3">CG2_30_33_13</strain>
    </source>
</reference>
<dbReference type="STRING" id="1805029.AUK42_06295"/>
<sequence>MPGTKFVIKVKKGARHLFLPLFYLPKIEDYSKVRLYLKREGKDLQSFKRKDVLLLAIGLIIFSGIFSLNLDLIQAFPTSPSTPFVAGMSYFGQGEYDKAIIEFEKSIELDANHTDSYYYLGQCYLQKGILEYNNQHILKAYSFYRKSYEISEKVIPQYEQIIKDNPEDLNSYLKLGNIYEIRSMVPFINEYDQALSYYLKALDLKENSSSPRNTGIYIYLNTRVGSIYFQKKNYSEAIKYLEQAEKMSSGSVEVYYYLGMSYDKIGEKEKALTSFTKVLELAPQSEFAQEAEKKLKKINK</sequence>
<feature type="repeat" description="TPR" evidence="1">
    <location>
        <begin position="80"/>
        <end position="113"/>
    </location>
</feature>
<keyword evidence="2" id="KW-0472">Membrane</keyword>
<feature type="repeat" description="TPR" evidence="1">
    <location>
        <begin position="218"/>
        <end position="251"/>
    </location>
</feature>
<dbReference type="EMBL" id="MNYY01000122">
    <property type="protein sequence ID" value="OIP68441.1"/>
    <property type="molecule type" value="Genomic_DNA"/>
</dbReference>
<keyword evidence="2" id="KW-1133">Transmembrane helix</keyword>
<dbReference type="Pfam" id="PF13414">
    <property type="entry name" value="TPR_11"/>
    <property type="match status" value="1"/>
</dbReference>
<proteinExistence type="predicted"/>
<dbReference type="PROSITE" id="PS50293">
    <property type="entry name" value="TPR_REGION"/>
    <property type="match status" value="1"/>
</dbReference>
<dbReference type="AlphaFoldDB" id="A0A1J5G720"/>
<protein>
    <submittedName>
        <fullName evidence="3">Uncharacterized protein</fullName>
    </submittedName>
</protein>
<keyword evidence="2" id="KW-0812">Transmembrane</keyword>